<keyword evidence="7 13" id="KW-0227">DNA damage</keyword>
<dbReference type="PROSITE" id="PS00618">
    <property type="entry name" value="RECF_2"/>
    <property type="match status" value="1"/>
</dbReference>
<protein>
    <recommendedName>
        <fullName evidence="3 13">DNA replication and repair protein RecF</fullName>
    </recommendedName>
</protein>
<evidence type="ECO:0000256" key="6">
    <source>
        <dbReference type="ARBA" id="ARBA00022741"/>
    </source>
</evidence>
<evidence type="ECO:0000256" key="12">
    <source>
        <dbReference type="ARBA" id="ARBA00025401"/>
    </source>
</evidence>
<dbReference type="GO" id="GO:0005524">
    <property type="term" value="F:ATP binding"/>
    <property type="evidence" value="ECO:0007669"/>
    <property type="project" value="UniProtKB-UniRule"/>
</dbReference>
<keyword evidence="17" id="KW-1185">Reference proteome</keyword>
<keyword evidence="9 13" id="KW-0238">DNA-binding</keyword>
<dbReference type="GO" id="GO:0005737">
    <property type="term" value="C:cytoplasm"/>
    <property type="evidence" value="ECO:0007669"/>
    <property type="project" value="UniProtKB-SubCell"/>
</dbReference>
<dbReference type="RefSeq" id="WP_188551142.1">
    <property type="nucleotide sequence ID" value="NZ_BMFY01000010.1"/>
</dbReference>
<dbReference type="InterPro" id="IPR018078">
    <property type="entry name" value="DNA-binding_RecF_CS"/>
</dbReference>
<dbReference type="Gene3D" id="3.40.50.300">
    <property type="entry name" value="P-loop containing nucleotide triphosphate hydrolases"/>
    <property type="match status" value="2"/>
</dbReference>
<evidence type="ECO:0000313" key="17">
    <source>
        <dbReference type="Proteomes" id="UP000616114"/>
    </source>
</evidence>
<comment type="subcellular location">
    <subcellularLocation>
        <location evidence="1 13">Cytoplasm</location>
    </subcellularLocation>
</comment>
<evidence type="ECO:0000313" key="16">
    <source>
        <dbReference type="EMBL" id="GGA20164.1"/>
    </source>
</evidence>
<reference evidence="16" key="1">
    <citation type="journal article" date="2014" name="Int. J. Syst. Evol. Microbiol.">
        <title>Complete genome sequence of Corynebacterium casei LMG S-19264T (=DSM 44701T), isolated from a smear-ripened cheese.</title>
        <authorList>
            <consortium name="US DOE Joint Genome Institute (JGI-PGF)"/>
            <person name="Walter F."/>
            <person name="Albersmeier A."/>
            <person name="Kalinowski J."/>
            <person name="Ruckert C."/>
        </authorList>
    </citation>
    <scope>NUCLEOTIDE SEQUENCE</scope>
    <source>
        <strain evidence="16">CGMCC 1.12785</strain>
    </source>
</reference>
<evidence type="ECO:0000256" key="3">
    <source>
        <dbReference type="ARBA" id="ARBA00020170"/>
    </source>
</evidence>
<evidence type="ECO:0000256" key="9">
    <source>
        <dbReference type="ARBA" id="ARBA00023125"/>
    </source>
</evidence>
<dbReference type="EMBL" id="BMFY01000010">
    <property type="protein sequence ID" value="GGA20164.1"/>
    <property type="molecule type" value="Genomic_DNA"/>
</dbReference>
<keyword evidence="4 13" id="KW-0963">Cytoplasm</keyword>
<dbReference type="GO" id="GO:0003697">
    <property type="term" value="F:single-stranded DNA binding"/>
    <property type="evidence" value="ECO:0007669"/>
    <property type="project" value="UniProtKB-UniRule"/>
</dbReference>
<dbReference type="GO" id="GO:0009432">
    <property type="term" value="P:SOS response"/>
    <property type="evidence" value="ECO:0007669"/>
    <property type="project" value="UniProtKB-UniRule"/>
</dbReference>
<feature type="region of interest" description="Disordered" evidence="14">
    <location>
        <begin position="250"/>
        <end position="295"/>
    </location>
</feature>
<evidence type="ECO:0000256" key="8">
    <source>
        <dbReference type="ARBA" id="ARBA00022840"/>
    </source>
</evidence>
<feature type="compositionally biased region" description="Low complexity" evidence="14">
    <location>
        <begin position="253"/>
        <end position="271"/>
    </location>
</feature>
<evidence type="ECO:0000256" key="1">
    <source>
        <dbReference type="ARBA" id="ARBA00004496"/>
    </source>
</evidence>
<dbReference type="HAMAP" id="MF_00365">
    <property type="entry name" value="RecF"/>
    <property type="match status" value="1"/>
</dbReference>
<comment type="caution">
    <text evidence="13">Lacks conserved residue(s) required for the propagation of feature annotation.</text>
</comment>
<evidence type="ECO:0000256" key="4">
    <source>
        <dbReference type="ARBA" id="ARBA00022490"/>
    </source>
</evidence>
<dbReference type="SUPFAM" id="SSF52540">
    <property type="entry name" value="P-loop containing nucleoside triphosphate hydrolases"/>
    <property type="match status" value="1"/>
</dbReference>
<dbReference type="PANTHER" id="PTHR32182">
    <property type="entry name" value="DNA REPLICATION AND REPAIR PROTEIN RECF"/>
    <property type="match status" value="1"/>
</dbReference>
<keyword evidence="10 13" id="KW-0234">DNA repair</keyword>
<evidence type="ECO:0000256" key="10">
    <source>
        <dbReference type="ARBA" id="ARBA00023204"/>
    </source>
</evidence>
<name>A0A8J2XL61_9MICO</name>
<dbReference type="GO" id="GO:0000731">
    <property type="term" value="P:DNA synthesis involved in DNA repair"/>
    <property type="evidence" value="ECO:0007669"/>
    <property type="project" value="TreeGrafter"/>
</dbReference>
<proteinExistence type="inferred from homology"/>
<dbReference type="AlphaFoldDB" id="A0A8J2XL61"/>
<gene>
    <name evidence="13 16" type="primary">recF</name>
    <name evidence="16" type="ORF">GCM10011333_24140</name>
</gene>
<evidence type="ECO:0000256" key="11">
    <source>
        <dbReference type="ARBA" id="ARBA00023236"/>
    </source>
</evidence>
<dbReference type="GO" id="GO:0006302">
    <property type="term" value="P:double-strand break repair"/>
    <property type="evidence" value="ECO:0007669"/>
    <property type="project" value="TreeGrafter"/>
</dbReference>
<feature type="domain" description="RecF/RecN/SMC N-terminal" evidence="15">
    <location>
        <begin position="3"/>
        <end position="408"/>
    </location>
</feature>
<keyword evidence="6 13" id="KW-0547">Nucleotide-binding</keyword>
<evidence type="ECO:0000256" key="7">
    <source>
        <dbReference type="ARBA" id="ARBA00022763"/>
    </source>
</evidence>
<dbReference type="PANTHER" id="PTHR32182:SF0">
    <property type="entry name" value="DNA REPLICATION AND REPAIR PROTEIN RECF"/>
    <property type="match status" value="1"/>
</dbReference>
<evidence type="ECO:0000256" key="13">
    <source>
        <dbReference type="HAMAP-Rule" id="MF_00365"/>
    </source>
</evidence>
<evidence type="ECO:0000256" key="5">
    <source>
        <dbReference type="ARBA" id="ARBA00022705"/>
    </source>
</evidence>
<dbReference type="GO" id="GO:0006260">
    <property type="term" value="P:DNA replication"/>
    <property type="evidence" value="ECO:0007669"/>
    <property type="project" value="UniProtKB-UniRule"/>
</dbReference>
<evidence type="ECO:0000259" key="15">
    <source>
        <dbReference type="Pfam" id="PF02463"/>
    </source>
</evidence>
<keyword evidence="5 13" id="KW-0235">DNA replication</keyword>
<dbReference type="InterPro" id="IPR001238">
    <property type="entry name" value="DNA-binding_RecF"/>
</dbReference>
<dbReference type="Gene3D" id="1.20.1050.90">
    <property type="entry name" value="RecF/RecN/SMC, N-terminal domain"/>
    <property type="match status" value="2"/>
</dbReference>
<comment type="similarity">
    <text evidence="2 13">Belongs to the RecF family.</text>
</comment>
<dbReference type="InterPro" id="IPR042174">
    <property type="entry name" value="RecF_2"/>
</dbReference>
<accession>A0A8J2XL61</accession>
<dbReference type="Pfam" id="PF02463">
    <property type="entry name" value="SMC_N"/>
    <property type="match status" value="1"/>
</dbReference>
<dbReference type="PROSITE" id="PS00617">
    <property type="entry name" value="RECF_1"/>
    <property type="match status" value="1"/>
</dbReference>
<dbReference type="InterPro" id="IPR027417">
    <property type="entry name" value="P-loop_NTPase"/>
</dbReference>
<organism evidence="16 17">
    <name type="scientific">Sediminivirga luteola</name>
    <dbReference type="NCBI Taxonomy" id="1774748"/>
    <lineage>
        <taxon>Bacteria</taxon>
        <taxon>Bacillati</taxon>
        <taxon>Actinomycetota</taxon>
        <taxon>Actinomycetes</taxon>
        <taxon>Micrococcales</taxon>
        <taxon>Brevibacteriaceae</taxon>
        <taxon>Sediminivirga</taxon>
    </lineage>
</organism>
<keyword evidence="11 13" id="KW-0742">SOS response</keyword>
<keyword evidence="8 13" id="KW-0067">ATP-binding</keyword>
<reference evidence="16" key="2">
    <citation type="submission" date="2020-09" db="EMBL/GenBank/DDBJ databases">
        <authorList>
            <person name="Sun Q."/>
            <person name="Zhou Y."/>
        </authorList>
    </citation>
    <scope>NUCLEOTIDE SEQUENCE</scope>
    <source>
        <strain evidence="16">CGMCC 1.12785</strain>
    </source>
</reference>
<sequence length="430" mass="45891">MYVGRLSLQSFRSYPNLDMALEPGITTLVAPNGVGKTNLIEAIGYLSVLGSHRVSSDAPLITVGKETALVRAQVLRASRQAVLEVSINAKGANKARINRVEARPRELLGLLSTVIFAPEDLSIVKGDPGERRRFLDGLLVSRRPRLAGVMRDYEKALRQRNALLKSARGQRWTDTHETTLSVWDDTLARAGGQIIASRLALIEELTAPLREAYGQISGASQEHRRGIAMSYSSPVADAAGGVSARGTGLPDVTAGAGAGPATGSAAEAPSEQPAVPDTAQAAEARTSPGGARNAAQELAEALKAEYARLRRAERERGLTLAGPHRDDVDLRVGETPVKGFASHGESWSFALGLKLAAWELHKADSPDPHDWPVLILDDVFAELDRHRRARLAALVADAEQLLITAAVEEDLPEELGGRRVQVIPGGVADA</sequence>
<comment type="function">
    <text evidence="12 13">The RecF protein is involved in DNA metabolism; it is required for DNA replication and normal SOS inducibility. RecF binds preferentially to single-stranded, linear DNA. It also seems to bind ATP.</text>
</comment>
<dbReference type="InterPro" id="IPR003395">
    <property type="entry name" value="RecF/RecN/SMC_N"/>
</dbReference>
<comment type="caution">
    <text evidence="16">The sequence shown here is derived from an EMBL/GenBank/DDBJ whole genome shotgun (WGS) entry which is preliminary data.</text>
</comment>
<evidence type="ECO:0000256" key="2">
    <source>
        <dbReference type="ARBA" id="ARBA00008016"/>
    </source>
</evidence>
<evidence type="ECO:0000256" key="14">
    <source>
        <dbReference type="SAM" id="MobiDB-lite"/>
    </source>
</evidence>
<dbReference type="Proteomes" id="UP000616114">
    <property type="component" value="Unassembled WGS sequence"/>
</dbReference>